<sequence length="128" mass="15116">MGMLATYHHYSTPIYEYMAMDEDGALCNNGSRVNLPMSELLDITISDTMMEVIYKMSENSEYRYVNIIMIPPGHLIPKGFCFLKSIEYLSMTYCIFTRIEKTEEEEKIDFREERIEKLLNKNKEDEND</sequence>
<protein>
    <submittedName>
        <fullName evidence="2">Uncharacterized protein</fullName>
    </submittedName>
</protein>
<keyword evidence="1" id="KW-0175">Coiled coil</keyword>
<proteinExistence type="predicted"/>
<dbReference type="EMBL" id="OU342829">
    <property type="protein sequence ID" value="CAG7581804.1"/>
    <property type="molecule type" value="Genomic_DNA"/>
</dbReference>
<name>A0A8D9CB29_9VIRU</name>
<feature type="coiled-coil region" evidence="1">
    <location>
        <begin position="101"/>
        <end position="128"/>
    </location>
</feature>
<evidence type="ECO:0000313" key="2">
    <source>
        <dbReference type="EMBL" id="CAG7581804.1"/>
    </source>
</evidence>
<organism evidence="2">
    <name type="scientific">uncultured marine phage</name>
    <dbReference type="NCBI Taxonomy" id="707152"/>
    <lineage>
        <taxon>Viruses</taxon>
        <taxon>environmental samples</taxon>
    </lineage>
</organism>
<gene>
    <name evidence="2" type="ORF">SLAVMIC_01041</name>
</gene>
<evidence type="ECO:0000256" key="1">
    <source>
        <dbReference type="SAM" id="Coils"/>
    </source>
</evidence>
<accession>A0A8D9CB29</accession>
<reference evidence="2" key="1">
    <citation type="submission" date="2021-06" db="EMBL/GenBank/DDBJ databases">
        <authorList>
            <person name="Gannon L."/>
            <person name="Redgwell R T."/>
            <person name="Michniewski S."/>
            <person name="Harrison D C."/>
            <person name="Millard A."/>
        </authorList>
    </citation>
    <scope>NUCLEOTIDE SEQUENCE</scope>
</reference>